<sequence>MNVILHYGLDASLLKHYVPADQKERKSILTNTYASLLSTTGVFVIILILLKNYVSTLLFGINIPQAVLLVSGILFFDILWAIHVLILRAEEKYILFSGINLFNVLSSLGLNLYFVFYLQLGIYGVLLSNITTSGCIFL</sequence>
<organism evidence="2">
    <name type="scientific">marine metagenome</name>
    <dbReference type="NCBI Taxonomy" id="408172"/>
    <lineage>
        <taxon>unclassified sequences</taxon>
        <taxon>metagenomes</taxon>
        <taxon>ecological metagenomes</taxon>
    </lineage>
</organism>
<name>A0A382PF80_9ZZZZ</name>
<proteinExistence type="predicted"/>
<feature type="transmembrane region" description="Helical" evidence="1">
    <location>
        <begin position="66"/>
        <end position="86"/>
    </location>
</feature>
<evidence type="ECO:0000313" key="2">
    <source>
        <dbReference type="EMBL" id="SVC70602.1"/>
    </source>
</evidence>
<gene>
    <name evidence="2" type="ORF">METZ01_LOCUS323456</name>
</gene>
<evidence type="ECO:0000256" key="1">
    <source>
        <dbReference type="SAM" id="Phobius"/>
    </source>
</evidence>
<keyword evidence="1" id="KW-1133">Transmembrane helix</keyword>
<dbReference type="EMBL" id="UINC01106147">
    <property type="protein sequence ID" value="SVC70602.1"/>
    <property type="molecule type" value="Genomic_DNA"/>
</dbReference>
<keyword evidence="1" id="KW-0812">Transmembrane</keyword>
<feature type="transmembrane region" description="Helical" evidence="1">
    <location>
        <begin position="93"/>
        <end position="114"/>
    </location>
</feature>
<accession>A0A382PF80</accession>
<protein>
    <submittedName>
        <fullName evidence="2">Uncharacterized protein</fullName>
    </submittedName>
</protein>
<reference evidence="2" key="1">
    <citation type="submission" date="2018-05" db="EMBL/GenBank/DDBJ databases">
        <authorList>
            <person name="Lanie J.A."/>
            <person name="Ng W.-L."/>
            <person name="Kazmierczak K.M."/>
            <person name="Andrzejewski T.M."/>
            <person name="Davidsen T.M."/>
            <person name="Wayne K.J."/>
            <person name="Tettelin H."/>
            <person name="Glass J.I."/>
            <person name="Rusch D."/>
            <person name="Podicherti R."/>
            <person name="Tsui H.-C.T."/>
            <person name="Winkler M.E."/>
        </authorList>
    </citation>
    <scope>NUCLEOTIDE SEQUENCE</scope>
</reference>
<keyword evidence="1" id="KW-0472">Membrane</keyword>
<feature type="non-terminal residue" evidence="2">
    <location>
        <position position="138"/>
    </location>
</feature>
<dbReference type="AlphaFoldDB" id="A0A382PF80"/>
<feature type="transmembrane region" description="Helical" evidence="1">
    <location>
        <begin position="33"/>
        <end position="54"/>
    </location>
</feature>